<protein>
    <recommendedName>
        <fullName evidence="10">Magnesium and cobalt efflux protein CorC</fullName>
    </recommendedName>
</protein>
<reference evidence="16" key="1">
    <citation type="journal article" date="2014" name="Int. J. Syst. Evol. Microbiol.">
        <title>Complete genome sequence of Corynebacterium casei LMG S-19264T (=DSM 44701T), isolated from a smear-ripened cheese.</title>
        <authorList>
            <consortium name="US DOE Joint Genome Institute (JGI-PGF)"/>
            <person name="Walter F."/>
            <person name="Albersmeier A."/>
            <person name="Kalinowski J."/>
            <person name="Ruckert C."/>
        </authorList>
    </citation>
    <scope>NUCLEOTIDE SEQUENCE</scope>
    <source>
        <strain evidence="16">CGMCC 1.12181</strain>
    </source>
</reference>
<evidence type="ECO:0000256" key="11">
    <source>
        <dbReference type="PROSITE-ProRule" id="PRU00703"/>
    </source>
</evidence>
<feature type="transmembrane region" description="Helical" evidence="13">
    <location>
        <begin position="92"/>
        <end position="112"/>
    </location>
</feature>
<dbReference type="Gene3D" id="3.30.465.10">
    <property type="match status" value="1"/>
</dbReference>
<evidence type="ECO:0000256" key="8">
    <source>
        <dbReference type="ARBA" id="ARBA00023136"/>
    </source>
</evidence>
<evidence type="ECO:0000259" key="15">
    <source>
        <dbReference type="PROSITE" id="PS51846"/>
    </source>
</evidence>
<dbReference type="InterPro" id="IPR044751">
    <property type="entry name" value="Ion_transp-like_CBS"/>
</dbReference>
<keyword evidence="4 12" id="KW-0812">Transmembrane</keyword>
<reference evidence="16" key="2">
    <citation type="submission" date="2020-09" db="EMBL/GenBank/DDBJ databases">
        <authorList>
            <person name="Sun Q."/>
            <person name="Zhou Y."/>
        </authorList>
    </citation>
    <scope>NUCLEOTIDE SEQUENCE</scope>
    <source>
        <strain evidence="16">CGMCC 1.12181</strain>
    </source>
</reference>
<dbReference type="Gene3D" id="3.10.580.10">
    <property type="entry name" value="CBS-domain"/>
    <property type="match status" value="1"/>
</dbReference>
<comment type="similarity">
    <text evidence="2">Belongs to the UPF0053 family.</text>
</comment>
<keyword evidence="8 12" id="KW-0472">Membrane</keyword>
<feature type="domain" description="CNNM transmembrane" evidence="15">
    <location>
        <begin position="3"/>
        <end position="187"/>
    </location>
</feature>
<proteinExistence type="inferred from homology"/>
<evidence type="ECO:0000259" key="14">
    <source>
        <dbReference type="PROSITE" id="PS51371"/>
    </source>
</evidence>
<dbReference type="FunFam" id="3.10.580.10:FF:000002">
    <property type="entry name" value="Magnesium/cobalt efflux protein CorC"/>
    <property type="match status" value="1"/>
</dbReference>
<feature type="domain" description="CBS" evidence="14">
    <location>
        <begin position="273"/>
        <end position="329"/>
    </location>
</feature>
<dbReference type="PROSITE" id="PS51371">
    <property type="entry name" value="CBS"/>
    <property type="match status" value="1"/>
</dbReference>
<dbReference type="Pfam" id="PF03471">
    <property type="entry name" value="CorC_HlyC"/>
    <property type="match status" value="1"/>
</dbReference>
<dbReference type="GO" id="GO:0005886">
    <property type="term" value="C:plasma membrane"/>
    <property type="evidence" value="ECO:0007669"/>
    <property type="project" value="UniProtKB-SubCell"/>
</dbReference>
<dbReference type="Proteomes" id="UP000605253">
    <property type="component" value="Unassembled WGS sequence"/>
</dbReference>
<dbReference type="InterPro" id="IPR005170">
    <property type="entry name" value="Transptr-assoc_dom"/>
</dbReference>
<accession>A0A917CKY2</accession>
<dbReference type="Pfam" id="PF01595">
    <property type="entry name" value="CNNM"/>
    <property type="match status" value="1"/>
</dbReference>
<evidence type="ECO:0000313" key="16">
    <source>
        <dbReference type="EMBL" id="GGF90719.1"/>
    </source>
</evidence>
<dbReference type="SUPFAM" id="SSF56176">
    <property type="entry name" value="FAD-binding/transporter-associated domain-like"/>
    <property type="match status" value="1"/>
</dbReference>
<evidence type="ECO:0000256" key="6">
    <source>
        <dbReference type="ARBA" id="ARBA00022989"/>
    </source>
</evidence>
<feature type="transmembrane region" description="Helical" evidence="13">
    <location>
        <begin position="12"/>
        <end position="34"/>
    </location>
</feature>
<dbReference type="GO" id="GO:0050660">
    <property type="term" value="F:flavin adenine dinucleotide binding"/>
    <property type="evidence" value="ECO:0007669"/>
    <property type="project" value="InterPro"/>
</dbReference>
<name>A0A917CKY2_9GAMM</name>
<dbReference type="InterPro" id="IPR046342">
    <property type="entry name" value="CBS_dom_sf"/>
</dbReference>
<comment type="caution">
    <text evidence="16">The sequence shown here is derived from an EMBL/GenBank/DDBJ whole genome shotgun (WGS) entry which is preliminary data.</text>
</comment>
<evidence type="ECO:0000256" key="10">
    <source>
        <dbReference type="ARBA" id="ARBA00040729"/>
    </source>
</evidence>
<keyword evidence="7 11" id="KW-0129">CBS domain</keyword>
<feature type="transmembrane region" description="Helical" evidence="13">
    <location>
        <begin position="124"/>
        <end position="146"/>
    </location>
</feature>
<dbReference type="RefSeq" id="WP_188364572.1">
    <property type="nucleotide sequence ID" value="NZ_BAABJF010000017.1"/>
</dbReference>
<organism evidence="16 17">
    <name type="scientific">Marinicella pacifica</name>
    <dbReference type="NCBI Taxonomy" id="1171543"/>
    <lineage>
        <taxon>Bacteria</taxon>
        <taxon>Pseudomonadati</taxon>
        <taxon>Pseudomonadota</taxon>
        <taxon>Gammaproteobacteria</taxon>
        <taxon>Lysobacterales</taxon>
        <taxon>Marinicellaceae</taxon>
        <taxon>Marinicella</taxon>
    </lineage>
</organism>
<dbReference type="Pfam" id="PF00571">
    <property type="entry name" value="CBS"/>
    <property type="match status" value="1"/>
</dbReference>
<dbReference type="SUPFAM" id="SSF54631">
    <property type="entry name" value="CBS-domain pair"/>
    <property type="match status" value="1"/>
</dbReference>
<feature type="transmembrane region" description="Helical" evidence="13">
    <location>
        <begin position="62"/>
        <end position="86"/>
    </location>
</feature>
<evidence type="ECO:0000256" key="13">
    <source>
        <dbReference type="SAM" id="Phobius"/>
    </source>
</evidence>
<evidence type="ECO:0000256" key="1">
    <source>
        <dbReference type="ARBA" id="ARBA00004651"/>
    </source>
</evidence>
<keyword evidence="6 12" id="KW-1133">Transmembrane helix</keyword>
<evidence type="ECO:0000256" key="7">
    <source>
        <dbReference type="ARBA" id="ARBA00023122"/>
    </source>
</evidence>
<keyword evidence="5" id="KW-0677">Repeat</keyword>
<evidence type="ECO:0000256" key="3">
    <source>
        <dbReference type="ARBA" id="ARBA00022475"/>
    </source>
</evidence>
<evidence type="ECO:0000256" key="12">
    <source>
        <dbReference type="PROSITE-ProRule" id="PRU01193"/>
    </source>
</evidence>
<dbReference type="EMBL" id="BMEO01000003">
    <property type="protein sequence ID" value="GGF90719.1"/>
    <property type="molecule type" value="Genomic_DNA"/>
</dbReference>
<evidence type="ECO:0000256" key="4">
    <source>
        <dbReference type="ARBA" id="ARBA00022692"/>
    </source>
</evidence>
<gene>
    <name evidence="16" type="primary">corB</name>
    <name evidence="16" type="ORF">GCM10011365_09800</name>
</gene>
<dbReference type="InterPro" id="IPR000644">
    <property type="entry name" value="CBS_dom"/>
</dbReference>
<dbReference type="InterPro" id="IPR002550">
    <property type="entry name" value="CNNM"/>
</dbReference>
<dbReference type="PROSITE" id="PS51846">
    <property type="entry name" value="CNNM"/>
    <property type="match status" value="1"/>
</dbReference>
<dbReference type="CDD" id="cd04590">
    <property type="entry name" value="CBS_pair_CorC_HlyC_assoc"/>
    <property type="match status" value="1"/>
</dbReference>
<evidence type="ECO:0000256" key="9">
    <source>
        <dbReference type="ARBA" id="ARBA00037273"/>
    </source>
</evidence>
<dbReference type="PANTHER" id="PTHR22777">
    <property type="entry name" value="HEMOLYSIN-RELATED"/>
    <property type="match status" value="1"/>
</dbReference>
<dbReference type="PANTHER" id="PTHR22777:SF32">
    <property type="entry name" value="UPF0053 INNER MEMBRANE PROTEIN YFJD"/>
    <property type="match status" value="1"/>
</dbReference>
<dbReference type="InterPro" id="IPR016169">
    <property type="entry name" value="FAD-bd_PCMH_sub2"/>
</dbReference>
<keyword evidence="3" id="KW-1003">Cell membrane</keyword>
<dbReference type="SMART" id="SM01091">
    <property type="entry name" value="CorC_HlyC"/>
    <property type="match status" value="1"/>
</dbReference>
<dbReference type="AlphaFoldDB" id="A0A917CKY2"/>
<sequence>MLATLSTGQLVSVIIGLLLLSAFFSSAETGLMALNRLKLKNDAKTQKGAWLAHRLLQKPDRLIGIILIGNNFINILATALTTVLALKVAGEQGIVFGTAILTVAILIFAEITPKTYAAIHPERIGYPAAFILTPLLKIFWPLVWLINLFTNSILRLLGVPAEIAEKALSREELKTLVIENDMLNPDVHQKMMINVMNLEHIKVEDVMVPRNEIQAININDDWDSIERKIVGTYLTRLPVYQDSIDHVIGILHIRTILSMLKNSTLTKRKLKGILRKPYFVPETAHLSGQLREFQNKERRMGLVVDEYGDLVGLITLDDILEQIVGRFTSQFGDRGLQIIQKSDHEYVVKGRIAIRFLNRRLHWDLPTDDATTINGLITETIKDLPSANLTLDIEDYRLTILEVGEDNTINTVLIKKLNREED</sequence>
<evidence type="ECO:0000313" key="17">
    <source>
        <dbReference type="Proteomes" id="UP000605253"/>
    </source>
</evidence>
<evidence type="ECO:0000256" key="5">
    <source>
        <dbReference type="ARBA" id="ARBA00022737"/>
    </source>
</evidence>
<keyword evidence="17" id="KW-1185">Reference proteome</keyword>
<evidence type="ECO:0000256" key="2">
    <source>
        <dbReference type="ARBA" id="ARBA00006337"/>
    </source>
</evidence>
<comment type="subcellular location">
    <subcellularLocation>
        <location evidence="1">Cell membrane</location>
        <topology evidence="1">Multi-pass membrane protein</topology>
    </subcellularLocation>
</comment>
<dbReference type="InterPro" id="IPR036318">
    <property type="entry name" value="FAD-bd_PCMH-like_sf"/>
</dbReference>
<comment type="function">
    <text evidence="9">Plays a role in the transport of magnesium and cobalt ions.</text>
</comment>